<sequence length="164" mass="19152">MQKTKLNYLFTLVQQETKCFKIKYPQGDGRAFWQPLKQLFAETKLHANNWKQLDPNLVAKLMQLEEKDELGNTIEVNHFLRQQVRIPTEEKPDLRRIMQLALNSGQYLALKDGSLPIFPDFDYSNSGLASLETYLFERDIVRISSQIGDRLTKDVKAYLQQSKE</sequence>
<accession>A0A964FKA8</accession>
<dbReference type="AlphaFoldDB" id="A0A964FKA8"/>
<evidence type="ECO:0000313" key="2">
    <source>
        <dbReference type="Proteomes" id="UP000729733"/>
    </source>
</evidence>
<name>A0A964FKA8_9CYAN</name>
<organism evidence="1 2">
    <name type="scientific">Waterburya agarophytonicola KI4</name>
    <dbReference type="NCBI Taxonomy" id="2874699"/>
    <lineage>
        <taxon>Bacteria</taxon>
        <taxon>Bacillati</taxon>
        <taxon>Cyanobacteriota</taxon>
        <taxon>Cyanophyceae</taxon>
        <taxon>Pleurocapsales</taxon>
        <taxon>Hyellaceae</taxon>
        <taxon>Waterburya</taxon>
        <taxon>Waterburya agarophytonicola</taxon>
    </lineage>
</organism>
<dbReference type="RefSeq" id="WP_229642182.1">
    <property type="nucleotide sequence ID" value="NZ_JADWDC010000066.1"/>
</dbReference>
<protein>
    <submittedName>
        <fullName evidence="1">Uncharacterized protein</fullName>
    </submittedName>
</protein>
<keyword evidence="2" id="KW-1185">Reference proteome</keyword>
<evidence type="ECO:0000313" key="1">
    <source>
        <dbReference type="EMBL" id="MCC0179084.1"/>
    </source>
</evidence>
<comment type="caution">
    <text evidence="1">The sequence shown here is derived from an EMBL/GenBank/DDBJ whole genome shotgun (WGS) entry which is preliminary data.</text>
</comment>
<reference evidence="1" key="1">
    <citation type="journal article" date="2021" name="Antonie Van Leeuwenhoek">
        <title>Draft genome and description of Waterburya agarophytonicola gen. nov. sp. nov. (Pleurocapsales, Cyanobacteria): a seaweed symbiont.</title>
        <authorList>
            <person name="Bonthond G."/>
            <person name="Shalygin S."/>
            <person name="Bayer T."/>
            <person name="Weinberger F."/>
        </authorList>
    </citation>
    <scope>NUCLEOTIDE SEQUENCE</scope>
    <source>
        <strain evidence="1">KI4</strain>
    </source>
</reference>
<proteinExistence type="predicted"/>
<dbReference type="Proteomes" id="UP000729733">
    <property type="component" value="Unassembled WGS sequence"/>
</dbReference>
<dbReference type="EMBL" id="JADWDC010000066">
    <property type="protein sequence ID" value="MCC0179084.1"/>
    <property type="molecule type" value="Genomic_DNA"/>
</dbReference>
<gene>
    <name evidence="1" type="ORF">I4641_19125</name>
</gene>